<evidence type="ECO:0000256" key="5">
    <source>
        <dbReference type="ARBA" id="ARBA00022588"/>
    </source>
</evidence>
<comment type="function">
    <text evidence="18">Cleaves peptide substrates after methionine, leucine, and norleucine. Physiological substrates include EZR, alpha-tubulins and the apoptosis inhibitor BIRC5/Survivin. Promotes caspase activation and subsequent apoptosis of target cells.</text>
</comment>
<keyword evidence="14" id="KW-0391">Immunity</keyword>
<protein>
    <recommendedName>
        <fullName evidence="19">Granzyme M</fullName>
    </recommendedName>
    <alternativeName>
        <fullName evidence="20">Met-ase</fullName>
    </alternativeName>
    <alternativeName>
        <fullName evidence="21">Natural killer cell granular protease</fullName>
    </alternativeName>
</protein>
<evidence type="ECO:0000256" key="16">
    <source>
        <dbReference type="ARBA" id="ARBA00023157"/>
    </source>
</evidence>
<dbReference type="PROSITE" id="PS50923">
    <property type="entry name" value="SUSHI"/>
    <property type="match status" value="2"/>
</dbReference>
<dbReference type="InterPro" id="IPR049883">
    <property type="entry name" value="NOTCH1_EGF-like"/>
</dbReference>
<dbReference type="Gene3D" id="2.10.70.10">
    <property type="entry name" value="Complement Module, domain 1"/>
    <property type="match status" value="2"/>
</dbReference>
<dbReference type="Gene3D" id="2.10.25.10">
    <property type="entry name" value="Laminin"/>
    <property type="match status" value="1"/>
</dbReference>
<keyword evidence="11" id="KW-0378">Hydrolase</keyword>
<dbReference type="InterPro" id="IPR001881">
    <property type="entry name" value="EGF-like_Ca-bd_dom"/>
</dbReference>
<evidence type="ECO:0000313" key="32">
    <source>
        <dbReference type="Proteomes" id="UP000018936"/>
    </source>
</evidence>
<feature type="disulfide bond" evidence="23">
    <location>
        <begin position="149"/>
        <end position="163"/>
    </location>
</feature>
<feature type="active site" description="Charge relay system" evidence="22">
    <location>
        <position position="510"/>
    </location>
</feature>
<feature type="binding site" evidence="25">
    <location>
        <position position="307"/>
    </location>
    <ligand>
        <name>Ca(2+)</name>
        <dbReference type="ChEBI" id="CHEBI:29108"/>
        <label>3</label>
    </ligand>
</feature>
<dbReference type="GO" id="GO:0006956">
    <property type="term" value="P:complement activation"/>
    <property type="evidence" value="ECO:0007669"/>
    <property type="project" value="InterPro"/>
</dbReference>
<evidence type="ECO:0000256" key="12">
    <source>
        <dbReference type="ARBA" id="ARBA00022813"/>
    </source>
</evidence>
<reference evidence="31 32" key="1">
    <citation type="journal article" date="2013" name="Proc. Natl. Acad. Sci. U.S.A.">
        <title>The king cobra genome reveals dynamic gene evolution and adaptation in the snake venom system.</title>
        <authorList>
            <person name="Vonk F.J."/>
            <person name="Casewell N.R."/>
            <person name="Henkel C.V."/>
            <person name="Heimberg A.M."/>
            <person name="Jansen H.J."/>
            <person name="McCleary R.J."/>
            <person name="Kerkkamp H.M."/>
            <person name="Vos R.A."/>
            <person name="Guerreiro I."/>
            <person name="Calvete J.J."/>
            <person name="Wuster W."/>
            <person name="Woods A.E."/>
            <person name="Logan J.M."/>
            <person name="Harrison R.A."/>
            <person name="Castoe T.A."/>
            <person name="de Koning A.P."/>
            <person name="Pollock D.D."/>
            <person name="Yandell M."/>
            <person name="Calderon D."/>
            <person name="Renjifo C."/>
            <person name="Currier R.B."/>
            <person name="Salgado D."/>
            <person name="Pla D."/>
            <person name="Sanz L."/>
            <person name="Hyder A.S."/>
            <person name="Ribeiro J.M."/>
            <person name="Arntzen J.W."/>
            <person name="van den Thillart G.E."/>
            <person name="Boetzer M."/>
            <person name="Pirovano W."/>
            <person name="Dirks R.P."/>
            <person name="Spaink H.P."/>
            <person name="Duboule D."/>
            <person name="McGlinn E."/>
            <person name="Kini R.M."/>
            <person name="Richardson M.K."/>
        </authorList>
    </citation>
    <scope>NUCLEOTIDE SEQUENCE</scope>
    <source>
        <tissue evidence="31">Blood</tissue>
    </source>
</reference>
<feature type="binding site" evidence="25">
    <location>
        <position position="148"/>
    </location>
    <ligand>
        <name>Ca(2+)</name>
        <dbReference type="ChEBI" id="CHEBI:29108"/>
        <label>2</label>
    </ligand>
</feature>
<dbReference type="CDD" id="cd00054">
    <property type="entry name" value="EGF_CA"/>
    <property type="match status" value="1"/>
</dbReference>
<dbReference type="InterPro" id="IPR009003">
    <property type="entry name" value="Peptidase_S1_PA"/>
</dbReference>
<evidence type="ECO:0000256" key="20">
    <source>
        <dbReference type="ARBA" id="ARBA00078807"/>
    </source>
</evidence>
<dbReference type="Pfam" id="PF00431">
    <property type="entry name" value="CUB"/>
    <property type="match status" value="2"/>
</dbReference>
<evidence type="ECO:0000256" key="11">
    <source>
        <dbReference type="ARBA" id="ARBA00022801"/>
    </source>
</evidence>
<feature type="disulfide bond" description="Interchain (between heavy and light chains)" evidence="23">
    <location>
        <begin position="459"/>
        <end position="579"/>
    </location>
</feature>
<dbReference type="Pfam" id="PF00089">
    <property type="entry name" value="Trypsin"/>
    <property type="match status" value="1"/>
</dbReference>
<feature type="domain" description="Sushi" evidence="30">
    <location>
        <begin position="388"/>
        <end position="457"/>
    </location>
</feature>
<dbReference type="FunFam" id="2.40.10.10:FF:000146">
    <property type="entry name" value="Serine protease 53"/>
    <property type="match status" value="1"/>
</dbReference>
<dbReference type="SUPFAM" id="SSF50494">
    <property type="entry name" value="Trypsin-like serine proteases"/>
    <property type="match status" value="1"/>
</dbReference>
<dbReference type="EMBL" id="AZIM01000784">
    <property type="protein sequence ID" value="ETE69340.1"/>
    <property type="molecule type" value="Genomic_DNA"/>
</dbReference>
<dbReference type="Pfam" id="PF00084">
    <property type="entry name" value="Sushi"/>
    <property type="match status" value="1"/>
</dbReference>
<dbReference type="InterPro" id="IPR018097">
    <property type="entry name" value="EGF_Ca-bd_CS"/>
</dbReference>
<feature type="binding site" evidence="25">
    <location>
        <position position="166"/>
    </location>
    <ligand>
        <name>Ca(2+)</name>
        <dbReference type="ChEBI" id="CHEBI:29108"/>
        <label>2</label>
    </ligand>
</feature>
<feature type="domain" description="CUB" evidence="28">
    <location>
        <begin position="187"/>
        <end position="320"/>
    </location>
</feature>
<feature type="disulfide bond" evidence="23">
    <location>
        <begin position="658"/>
        <end position="688"/>
    </location>
</feature>
<dbReference type="PROSITE" id="PS01180">
    <property type="entry name" value="CUB"/>
    <property type="match status" value="2"/>
</dbReference>
<dbReference type="Gene3D" id="2.60.120.290">
    <property type="entry name" value="Spermadhesin, CUB domain"/>
    <property type="match status" value="2"/>
</dbReference>
<dbReference type="FunFam" id="2.10.25.10:FF:000059">
    <property type="entry name" value="Mannan-binding lectin serine protease 1"/>
    <property type="match status" value="1"/>
</dbReference>
<dbReference type="PANTHER" id="PTHR24255">
    <property type="entry name" value="COMPLEMENT COMPONENT 1, S SUBCOMPONENT-RELATED"/>
    <property type="match status" value="1"/>
</dbReference>
<dbReference type="CDD" id="cd00190">
    <property type="entry name" value="Tryp_SPc"/>
    <property type="match status" value="1"/>
</dbReference>
<dbReference type="GO" id="GO:0005509">
    <property type="term" value="F:calcium ion binding"/>
    <property type="evidence" value="ECO:0007669"/>
    <property type="project" value="InterPro"/>
</dbReference>
<dbReference type="GO" id="GO:0006508">
    <property type="term" value="P:proteolysis"/>
    <property type="evidence" value="ECO:0007669"/>
    <property type="project" value="UniProtKB-KW"/>
</dbReference>
<keyword evidence="10" id="KW-0677">Repeat</keyword>
<dbReference type="CDD" id="cd00033">
    <property type="entry name" value="CCP"/>
    <property type="match status" value="1"/>
</dbReference>
<dbReference type="PRINTS" id="PR00722">
    <property type="entry name" value="CHYMOTRYPSIN"/>
</dbReference>
<feature type="binding site" evidence="25">
    <location>
        <position position="169"/>
    </location>
    <ligand>
        <name>Ca(2+)</name>
        <dbReference type="ChEBI" id="CHEBI:29108"/>
        <label>2</label>
    </ligand>
</feature>
<dbReference type="InterPro" id="IPR035976">
    <property type="entry name" value="Sushi/SCR/CCP_sf"/>
</dbReference>
<sequence length="715" mass="79595">METDRNAAGMRFCFLFLTLWPGMLGDVLQLNKMYGRIASPDFPNVYPNSKERIWNITVPQGYAVRLYFTHFNLELSYQCEYDYVKLNSGGRVVATLCGQESTDTEEAPGKKIYRSTDNNLAVTFRSDYSNEKQFTGFEAFYAAEDIDECEGELDGELPCDHHCHNYLGGFYCSCQIGYLLHRDKKTCKGRRKWSKLGQSVIPEPLIIIIFLNLHFPNLFTQTAASLLEWAAGFICSYSIRVEEGFMVILEFVGIFDVEAHPEVLCPYDILKVKTPKKEYGPFCGNAPPPKIETRSNTVDITFITDLSGVHAGWKLRYDTTALPCPNPQAPPNGRLSPVQAKYILKDFYSLSCNVGYALLENKLIVKSFKATCQKDGTWNKPTAQCTIVDCGPANDIANGTLVYVTGKEISTYQAEIKYNCESPFYALKTGHSGSYRCAPDGFWKDHKGNKAPPVCEPVCGVQTSNTLKRIFGGQKALPGQFPWQVLITDTHGATGGGALLYDNWILTAAHVLGSSPDASSLTLKMGLLHKRSPHYHQVWAESVFVHSGFTNDGINFNNDIALIKLKHKVPINKNITPICLPGHSLGFHVNTNDTGIIAGWGKTERSRQSRFLLYTEVDVVELNKCKAAYANRTLQGKQLRLTENMLCAGTEEGGKDSCYGDSGGALVFYNTKARRWFVGGVVSWGLECGSAELYGVYTKVSNYMSWMGDLIARHS</sequence>
<dbReference type="PROSITE" id="PS01187">
    <property type="entry name" value="EGF_CA"/>
    <property type="match status" value="1"/>
</dbReference>
<feature type="disulfide bond" evidence="23">
    <location>
        <begin position="390"/>
        <end position="437"/>
    </location>
</feature>
<evidence type="ECO:0000256" key="17">
    <source>
        <dbReference type="ARBA" id="ARBA00023278"/>
    </source>
</evidence>
<evidence type="ECO:0000256" key="3">
    <source>
        <dbReference type="ARBA" id="ARBA00022525"/>
    </source>
</evidence>
<accession>V8P4R8</accession>
<evidence type="ECO:0000256" key="6">
    <source>
        <dbReference type="ARBA" id="ARBA00022659"/>
    </source>
</evidence>
<evidence type="ECO:0000256" key="21">
    <source>
        <dbReference type="ARBA" id="ARBA00079711"/>
    </source>
</evidence>
<dbReference type="PROSITE" id="PS50240">
    <property type="entry name" value="TRYPSIN_DOM"/>
    <property type="match status" value="1"/>
</dbReference>
<evidence type="ECO:0000256" key="10">
    <source>
        <dbReference type="ARBA" id="ARBA00022737"/>
    </source>
</evidence>
<dbReference type="AlphaFoldDB" id="V8P4R8"/>
<feature type="binding site" evidence="25">
    <location>
        <position position="305"/>
    </location>
    <ligand>
        <name>Ca(2+)</name>
        <dbReference type="ChEBI" id="CHEBI:29108"/>
        <label>3</label>
    </ligand>
</feature>
<keyword evidence="16 23" id="KW-1015">Disulfide bond</keyword>
<dbReference type="SMART" id="SM00042">
    <property type="entry name" value="CUB"/>
    <property type="match status" value="2"/>
</dbReference>
<dbReference type="InterPro" id="IPR000859">
    <property type="entry name" value="CUB_dom"/>
</dbReference>
<dbReference type="PANTHER" id="PTHR24255:SF10">
    <property type="entry name" value="MANNAN-BINDING LECTIN SERINE PROTEASE 2"/>
    <property type="match status" value="1"/>
</dbReference>
<evidence type="ECO:0000256" key="23">
    <source>
        <dbReference type="PIRSR" id="PIRSR001155-2"/>
    </source>
</evidence>
<feature type="binding site" evidence="25">
    <location>
        <position position="127"/>
    </location>
    <ligand>
        <name>Ca(2+)</name>
        <dbReference type="ChEBI" id="CHEBI:29108"/>
        <label>1</label>
    </ligand>
</feature>
<comment type="PTM">
    <text evidence="24">The iron and 2-oxoglutarate dependent 3-hydroxylation of aspartate and asparagine is (R) stereospecific within EGF domains.</text>
</comment>
<dbReference type="Gene3D" id="2.40.10.10">
    <property type="entry name" value="Trypsin-like serine proteases"/>
    <property type="match status" value="2"/>
</dbReference>
<evidence type="ECO:0000256" key="18">
    <source>
        <dbReference type="ARBA" id="ARBA00054080"/>
    </source>
</evidence>
<keyword evidence="6 26" id="KW-0768">Sushi</keyword>
<keyword evidence="17 24" id="KW-0379">Hydroxylation</keyword>
<dbReference type="Proteomes" id="UP000018936">
    <property type="component" value="Unassembled WGS sequence"/>
</dbReference>
<dbReference type="CDD" id="cd00041">
    <property type="entry name" value="CUB"/>
    <property type="match status" value="2"/>
</dbReference>
<dbReference type="SUPFAM" id="SSF49854">
    <property type="entry name" value="Spermadhesin, CUB domain"/>
    <property type="match status" value="2"/>
</dbReference>
<feature type="disulfide bond" evidence="23">
    <location>
        <begin position="625"/>
        <end position="647"/>
    </location>
</feature>
<dbReference type="SMART" id="SM00020">
    <property type="entry name" value="Tryp_SPc"/>
    <property type="match status" value="1"/>
</dbReference>
<feature type="binding site" evidence="25">
    <location>
        <position position="74"/>
    </location>
    <ligand>
        <name>Ca(2+)</name>
        <dbReference type="ChEBI" id="CHEBI:29108"/>
        <label>1</label>
    </ligand>
</feature>
<name>V8P4R8_OPHHA</name>
<feature type="binding site" evidence="25">
    <location>
        <position position="258"/>
    </location>
    <ligand>
        <name>Ca(2+)</name>
        <dbReference type="ChEBI" id="CHEBI:29108"/>
        <label>3</label>
    </ligand>
</feature>
<keyword evidence="15" id="KW-0865">Zymogen</keyword>
<dbReference type="InterPro" id="IPR033116">
    <property type="entry name" value="TRYPSIN_SER"/>
</dbReference>
<evidence type="ECO:0000256" key="13">
    <source>
        <dbReference type="ARBA" id="ARBA00022825"/>
    </source>
</evidence>
<comment type="subcellular location">
    <subcellularLocation>
        <location evidence="1">Secreted</location>
    </subcellularLocation>
</comment>
<comment type="caution">
    <text evidence="26">Lacks conserved residue(s) required for the propagation of feature annotation.</text>
</comment>
<feature type="disulfide bond" evidence="23">
    <location>
        <begin position="324"/>
        <end position="372"/>
    </location>
</feature>
<evidence type="ECO:0000256" key="4">
    <source>
        <dbReference type="ARBA" id="ARBA00022536"/>
    </source>
</evidence>
<dbReference type="InterPro" id="IPR043504">
    <property type="entry name" value="Peptidase_S1_PA_chymotrypsin"/>
</dbReference>
<feature type="binding site" evidence="25">
    <location>
        <position position="82"/>
    </location>
    <ligand>
        <name>Ca(2+)</name>
        <dbReference type="ChEBI" id="CHEBI:29108"/>
        <label>1</label>
    </ligand>
</feature>
<dbReference type="GO" id="GO:0005615">
    <property type="term" value="C:extracellular space"/>
    <property type="evidence" value="ECO:0007669"/>
    <property type="project" value="TreeGrafter"/>
</dbReference>
<dbReference type="PROSITE" id="PS01186">
    <property type="entry name" value="EGF_2"/>
    <property type="match status" value="1"/>
</dbReference>
<evidence type="ECO:0000256" key="19">
    <source>
        <dbReference type="ARBA" id="ARBA00067130"/>
    </source>
</evidence>
<evidence type="ECO:0000256" key="25">
    <source>
        <dbReference type="PIRSR" id="PIRSR001155-4"/>
    </source>
</evidence>
<evidence type="ECO:0000256" key="26">
    <source>
        <dbReference type="PROSITE-ProRule" id="PRU00302"/>
    </source>
</evidence>
<feature type="disulfide bond" evidence="23">
    <location>
        <begin position="174"/>
        <end position="187"/>
    </location>
</feature>
<keyword evidence="9 27" id="KW-0732">Signal</keyword>
<evidence type="ECO:0000256" key="8">
    <source>
        <dbReference type="ARBA" id="ARBA00022723"/>
    </source>
</evidence>
<feature type="disulfide bond" evidence="23">
    <location>
        <begin position="265"/>
        <end position="283"/>
    </location>
</feature>
<dbReference type="OrthoDB" id="9985152at2759"/>
<evidence type="ECO:0000256" key="1">
    <source>
        <dbReference type="ARBA" id="ARBA00004613"/>
    </source>
</evidence>
<keyword evidence="32" id="KW-1185">Reference proteome</keyword>
<feature type="domain" description="Peptidase S1" evidence="29">
    <location>
        <begin position="470"/>
        <end position="712"/>
    </location>
</feature>
<keyword evidence="12" id="KW-0068">Autocatalytic cleavage</keyword>
<dbReference type="PIRSF" id="PIRSF001155">
    <property type="entry name" value="C1r_C1s_MASP"/>
    <property type="match status" value="1"/>
</dbReference>
<evidence type="ECO:0000256" key="7">
    <source>
        <dbReference type="ARBA" id="ARBA00022670"/>
    </source>
</evidence>
<feature type="binding site" evidence="25">
    <location>
        <position position="165"/>
    </location>
    <ligand>
        <name>Ca(2+)</name>
        <dbReference type="ChEBI" id="CHEBI:29108"/>
        <label>2</label>
    </ligand>
</feature>
<keyword evidence="13" id="KW-0720">Serine protease</keyword>
<feature type="disulfide bond" evidence="23">
    <location>
        <begin position="420"/>
        <end position="455"/>
    </location>
</feature>
<dbReference type="SUPFAM" id="SSF57196">
    <property type="entry name" value="EGF/Laminin"/>
    <property type="match status" value="1"/>
</dbReference>
<feature type="domain" description="CUB" evidence="28">
    <location>
        <begin position="24"/>
        <end position="144"/>
    </location>
</feature>
<comment type="caution">
    <text evidence="31">The sequence shown here is derived from an EMBL/GenBank/DDBJ whole genome shotgun (WGS) entry which is preliminary data.</text>
</comment>
<keyword evidence="4" id="KW-0245">EGF-like domain</keyword>
<dbReference type="SMART" id="SM00181">
    <property type="entry name" value="EGF"/>
    <property type="match status" value="1"/>
</dbReference>
<dbReference type="InterPro" id="IPR000436">
    <property type="entry name" value="Sushi_SCR_CCP_dom"/>
</dbReference>
<dbReference type="GO" id="GO:0045087">
    <property type="term" value="P:innate immune response"/>
    <property type="evidence" value="ECO:0007669"/>
    <property type="project" value="UniProtKB-KW"/>
</dbReference>
<evidence type="ECO:0000259" key="30">
    <source>
        <dbReference type="PROSITE" id="PS50923"/>
    </source>
</evidence>
<evidence type="ECO:0000256" key="14">
    <source>
        <dbReference type="ARBA" id="ARBA00022859"/>
    </source>
</evidence>
<evidence type="ECO:0000256" key="24">
    <source>
        <dbReference type="PIRSR" id="PIRSR001155-3"/>
    </source>
</evidence>
<feature type="signal peptide" evidence="27">
    <location>
        <begin position="1"/>
        <end position="25"/>
    </location>
</feature>
<dbReference type="SMART" id="SM00179">
    <property type="entry name" value="EGF_CA"/>
    <property type="match status" value="1"/>
</dbReference>
<evidence type="ECO:0000256" key="27">
    <source>
        <dbReference type="SAM" id="SignalP"/>
    </source>
</evidence>
<dbReference type="FunFam" id="2.10.70.10:FF:000016">
    <property type="entry name" value="Mannan-binding lectin serine protease 1"/>
    <property type="match status" value="1"/>
</dbReference>
<evidence type="ECO:0000256" key="2">
    <source>
        <dbReference type="ARBA" id="ARBA00009228"/>
    </source>
</evidence>
<feature type="disulfide bond" evidence="23">
    <location>
        <begin position="352"/>
        <end position="385"/>
    </location>
</feature>
<keyword evidence="7 31" id="KW-0645">Protease</keyword>
<feature type="disulfide bond" evidence="23">
    <location>
        <begin position="79"/>
        <end position="97"/>
    </location>
</feature>
<dbReference type="SUPFAM" id="SSF57535">
    <property type="entry name" value="Complement control module/SCR domain"/>
    <property type="match status" value="2"/>
</dbReference>
<evidence type="ECO:0000256" key="15">
    <source>
        <dbReference type="ARBA" id="ARBA00023145"/>
    </source>
</evidence>
<proteinExistence type="inferred from homology"/>
<feature type="modified residue" description="(3R)-3-hydroxyasparagine" evidence="24">
    <location>
        <position position="165"/>
    </location>
</feature>
<dbReference type="InterPro" id="IPR001314">
    <property type="entry name" value="Peptidase_S1A"/>
</dbReference>
<dbReference type="FunFam" id="2.60.120.290:FF:000012">
    <property type="entry name" value="mannan-binding lectin serine protease 1 isoform X1"/>
    <property type="match status" value="1"/>
</dbReference>
<dbReference type="InterPro" id="IPR000742">
    <property type="entry name" value="EGF"/>
</dbReference>
<evidence type="ECO:0000259" key="29">
    <source>
        <dbReference type="PROSITE" id="PS50240"/>
    </source>
</evidence>
<keyword evidence="5" id="KW-0399">Innate immunity</keyword>
<keyword evidence="25" id="KW-0106">Calcium</keyword>
<feature type="binding site" evidence="25">
    <location>
        <position position="145"/>
    </location>
    <ligand>
        <name>Ca(2+)</name>
        <dbReference type="ChEBI" id="CHEBI:29108"/>
        <label>2</label>
    </ligand>
</feature>
<dbReference type="SMART" id="SM00032">
    <property type="entry name" value="CCP"/>
    <property type="match status" value="2"/>
</dbReference>
<comment type="similarity">
    <text evidence="2">Belongs to the peptidase S1 family. Snake venom subfamily.</text>
</comment>
<feature type="binding site" evidence="25">
    <location>
        <position position="129"/>
    </location>
    <ligand>
        <name>Ca(2+)</name>
        <dbReference type="ChEBI" id="CHEBI:29108"/>
        <label>1</label>
    </ligand>
</feature>
<feature type="chain" id="PRO_5004771295" description="Granzyme M" evidence="27">
    <location>
        <begin position="26"/>
        <end position="715"/>
    </location>
</feature>
<dbReference type="InterPro" id="IPR035914">
    <property type="entry name" value="Sperma_CUB_dom_sf"/>
</dbReference>
<feature type="active site" description="Charge relay system" evidence="22">
    <location>
        <position position="559"/>
    </location>
</feature>
<feature type="domain" description="Sushi" evidence="30">
    <location>
        <begin position="322"/>
        <end position="387"/>
    </location>
</feature>
<evidence type="ECO:0000259" key="28">
    <source>
        <dbReference type="PROSITE" id="PS01180"/>
    </source>
</evidence>
<gene>
    <name evidence="31" type="primary">MASP2</name>
    <name evidence="31" type="ORF">L345_04850</name>
</gene>
<keyword evidence="3" id="KW-0964">Secreted</keyword>
<evidence type="ECO:0000256" key="9">
    <source>
        <dbReference type="ARBA" id="ARBA00022729"/>
    </source>
</evidence>
<dbReference type="InterPro" id="IPR001254">
    <property type="entry name" value="Trypsin_dom"/>
</dbReference>
<dbReference type="Pfam" id="PF07645">
    <property type="entry name" value="EGF_CA"/>
    <property type="match status" value="1"/>
</dbReference>
<dbReference type="InterPro" id="IPR024175">
    <property type="entry name" value="Pept_S1A_C1r/C1S/mannan-bd"/>
</dbReference>
<keyword evidence="8 25" id="KW-0479">Metal-binding</keyword>
<organism evidence="31 32">
    <name type="scientific">Ophiophagus hannah</name>
    <name type="common">King cobra</name>
    <name type="synonym">Naja hannah</name>
    <dbReference type="NCBI Taxonomy" id="8665"/>
    <lineage>
        <taxon>Eukaryota</taxon>
        <taxon>Metazoa</taxon>
        <taxon>Chordata</taxon>
        <taxon>Craniata</taxon>
        <taxon>Vertebrata</taxon>
        <taxon>Euteleostomi</taxon>
        <taxon>Lepidosauria</taxon>
        <taxon>Squamata</taxon>
        <taxon>Bifurcata</taxon>
        <taxon>Unidentata</taxon>
        <taxon>Episquamata</taxon>
        <taxon>Toxicofera</taxon>
        <taxon>Serpentes</taxon>
        <taxon>Colubroidea</taxon>
        <taxon>Elapidae</taxon>
        <taxon>Elapinae</taxon>
        <taxon>Ophiophagus</taxon>
    </lineage>
</organism>
<dbReference type="PROSITE" id="PS00135">
    <property type="entry name" value="TRYPSIN_SER"/>
    <property type="match status" value="1"/>
</dbReference>
<evidence type="ECO:0000256" key="22">
    <source>
        <dbReference type="PIRSR" id="PIRSR001155-1"/>
    </source>
</evidence>
<feature type="binding site" evidence="25">
    <location>
        <position position="268"/>
    </location>
    <ligand>
        <name>Ca(2+)</name>
        <dbReference type="ChEBI" id="CHEBI:29108"/>
        <label>3</label>
    </ligand>
</feature>
<feature type="disulfide bond" evidence="23">
    <location>
        <begin position="159"/>
        <end position="172"/>
    </location>
</feature>
<feature type="active site" description="Charge relay system" evidence="22">
    <location>
        <position position="662"/>
    </location>
</feature>
<evidence type="ECO:0000313" key="31">
    <source>
        <dbReference type="EMBL" id="ETE69340.1"/>
    </source>
</evidence>
<dbReference type="GO" id="GO:0004252">
    <property type="term" value="F:serine-type endopeptidase activity"/>
    <property type="evidence" value="ECO:0007669"/>
    <property type="project" value="InterPro"/>
</dbReference>
<dbReference type="GO" id="GO:0035821">
    <property type="term" value="P:modulation of process of another organism"/>
    <property type="evidence" value="ECO:0007669"/>
    <property type="project" value="UniProtKB-ARBA"/>
</dbReference>